<evidence type="ECO:0000313" key="3">
    <source>
        <dbReference type="Proteomes" id="UP000199820"/>
    </source>
</evidence>
<dbReference type="RefSeq" id="WP_083378949.1">
    <property type="nucleotide sequence ID" value="NZ_FOIL01000054.1"/>
</dbReference>
<dbReference type="OrthoDB" id="142950at2"/>
<dbReference type="SUPFAM" id="SSF48452">
    <property type="entry name" value="TPR-like"/>
    <property type="match status" value="1"/>
</dbReference>
<keyword evidence="3" id="KW-1185">Reference proteome</keyword>
<dbReference type="Proteomes" id="UP000199820">
    <property type="component" value="Unassembled WGS sequence"/>
</dbReference>
<dbReference type="eggNOG" id="COG3629">
    <property type="taxonomic scope" value="Bacteria"/>
</dbReference>
<dbReference type="PANTHER" id="PTHR35807">
    <property type="entry name" value="TRANSCRIPTIONAL REGULATOR REDD-RELATED"/>
    <property type="match status" value="1"/>
</dbReference>
<dbReference type="STRING" id="1526.SAMN02910262_01027"/>
<sequence length="433" mass="49940">MTEQPAVIEIQMLGGFSLRYNGERVTVGRNSAPRFMQLLQLIWVKGEEGISRDKLMDSLYEDNGLANQNNSFNNLIYQMRKQMRAAGLPDADYIVKKGGLFVQDPNTPVRVDVQEFRELLKQGDAEIEADRRYPYYRKAALLYAGTLLPGLTKSLWVISESIELKNLYTRCVRWLCEYCRRRDNFSELRSIAASAAVIYPDDDWQAVHMEALTGLGRYRDAYKVYTQASHHYTDDLQLPPSEKLTEAYRVLSEKMNHEAGNVQTLREEIRRDGEKYRLQLNDINGAYYCPYLSFLDVYRILCWNMERMGRPVMLMVCTLTDRDGNVLQNEEKIKRVSDSMRKALHKSLRRGDAFTSYSNLQSLVLLAGAHQEDCHTIAMRIRRELREIAGQNTYFRYTASAAEELMKKIEIEHEIGKRAGSDEMDNVDGGITA</sequence>
<dbReference type="GO" id="GO:0006355">
    <property type="term" value="P:regulation of DNA-templated transcription"/>
    <property type="evidence" value="ECO:0007669"/>
    <property type="project" value="InterPro"/>
</dbReference>
<dbReference type="EMBL" id="FOIL01000054">
    <property type="protein sequence ID" value="SET85457.1"/>
    <property type="molecule type" value="Genomic_DNA"/>
</dbReference>
<dbReference type="Gene3D" id="1.25.40.10">
    <property type="entry name" value="Tetratricopeptide repeat domain"/>
    <property type="match status" value="1"/>
</dbReference>
<reference evidence="2 3" key="1">
    <citation type="submission" date="2016-10" db="EMBL/GenBank/DDBJ databases">
        <authorList>
            <person name="de Groot N.N."/>
        </authorList>
    </citation>
    <scope>NUCLEOTIDE SEQUENCE [LARGE SCALE GENOMIC DNA]</scope>
    <source>
        <strain evidence="2 3">KH1P1</strain>
    </source>
</reference>
<dbReference type="SUPFAM" id="SSF46894">
    <property type="entry name" value="C-terminal effector domain of the bipartite response regulators"/>
    <property type="match status" value="1"/>
</dbReference>
<dbReference type="InterPro" id="IPR016032">
    <property type="entry name" value="Sig_transdc_resp-reg_C-effctor"/>
</dbReference>
<dbReference type="SMART" id="SM01043">
    <property type="entry name" value="BTAD"/>
    <property type="match status" value="1"/>
</dbReference>
<organism evidence="2 3">
    <name type="scientific">[Clostridium] aminophilum</name>
    <dbReference type="NCBI Taxonomy" id="1526"/>
    <lineage>
        <taxon>Bacteria</taxon>
        <taxon>Bacillati</taxon>
        <taxon>Bacillota</taxon>
        <taxon>Clostridia</taxon>
        <taxon>Lachnospirales</taxon>
        <taxon>Lachnospiraceae</taxon>
    </lineage>
</organism>
<dbReference type="InterPro" id="IPR011990">
    <property type="entry name" value="TPR-like_helical_dom_sf"/>
</dbReference>
<accession>A0A1I0HQL1</accession>
<feature type="domain" description="Bacterial transcriptional activator" evidence="1">
    <location>
        <begin position="111"/>
        <end position="251"/>
    </location>
</feature>
<evidence type="ECO:0000313" key="2">
    <source>
        <dbReference type="EMBL" id="SET85457.1"/>
    </source>
</evidence>
<dbReference type="InterPro" id="IPR036388">
    <property type="entry name" value="WH-like_DNA-bd_sf"/>
</dbReference>
<protein>
    <submittedName>
        <fullName evidence="2">DNA-binding transcriptional activator of the SARP family</fullName>
    </submittedName>
</protein>
<proteinExistence type="predicted"/>
<dbReference type="AlphaFoldDB" id="A0A1I0HQL1"/>
<dbReference type="GO" id="GO:0003677">
    <property type="term" value="F:DNA binding"/>
    <property type="evidence" value="ECO:0007669"/>
    <property type="project" value="UniProtKB-KW"/>
</dbReference>
<evidence type="ECO:0000259" key="1">
    <source>
        <dbReference type="SMART" id="SM01043"/>
    </source>
</evidence>
<dbReference type="InterPro" id="IPR005158">
    <property type="entry name" value="BTAD"/>
</dbReference>
<dbReference type="Gene3D" id="1.10.10.10">
    <property type="entry name" value="Winged helix-like DNA-binding domain superfamily/Winged helix DNA-binding domain"/>
    <property type="match status" value="1"/>
</dbReference>
<dbReference type="InterPro" id="IPR051677">
    <property type="entry name" value="AfsR-DnrI-RedD_regulator"/>
</dbReference>
<dbReference type="Pfam" id="PF03704">
    <property type="entry name" value="BTAD"/>
    <property type="match status" value="1"/>
</dbReference>
<name>A0A1I0HQL1_9FIRM</name>
<gene>
    <name evidence="2" type="ORF">SAMN04487771_105411</name>
</gene>
<keyword evidence="2" id="KW-0238">DNA-binding</keyword>